<comment type="subcellular location">
    <subcellularLocation>
        <location evidence="1 8">Cell membrane</location>
        <topology evidence="1 8">Peripheral membrane protein</topology>
    </subcellularLocation>
</comment>
<dbReference type="GO" id="GO:0046933">
    <property type="term" value="F:proton-transporting ATP synthase activity, rotational mechanism"/>
    <property type="evidence" value="ECO:0007669"/>
    <property type="project" value="UniProtKB-UniRule"/>
</dbReference>
<dbReference type="InterPro" id="IPR001469">
    <property type="entry name" value="ATP_synth_F1_dsu/esu"/>
</dbReference>
<dbReference type="InterPro" id="IPR020546">
    <property type="entry name" value="ATP_synth_F1_dsu/esu_N"/>
</dbReference>
<evidence type="ECO:0000256" key="2">
    <source>
        <dbReference type="ARBA" id="ARBA00005712"/>
    </source>
</evidence>
<dbReference type="GO" id="GO:0045259">
    <property type="term" value="C:proton-transporting ATP synthase complex"/>
    <property type="evidence" value="ECO:0007669"/>
    <property type="project" value="UniProtKB-KW"/>
</dbReference>
<proteinExistence type="inferred from homology"/>
<keyword evidence="8" id="KW-1003">Cell membrane</keyword>
<dbReference type="Proteomes" id="UP000217221">
    <property type="component" value="Chromosome"/>
</dbReference>
<gene>
    <name evidence="8" type="primary">atpC</name>
    <name evidence="11" type="ORF">PHILAsVB114_05735</name>
</gene>
<organism evidence="11 12">
    <name type="scientific">Candidatus Planktophila limnetica</name>
    <dbReference type="NCBI Taxonomy" id="573600"/>
    <lineage>
        <taxon>Bacteria</taxon>
        <taxon>Bacillati</taxon>
        <taxon>Actinomycetota</taxon>
        <taxon>Actinomycetes</taxon>
        <taxon>Candidatus Nanopelagicales</taxon>
        <taxon>Candidatus Nanopelagicaceae</taxon>
        <taxon>Candidatus Planktophila</taxon>
    </lineage>
</organism>
<dbReference type="EMBL" id="CP016782">
    <property type="protein sequence ID" value="ASY28108.1"/>
    <property type="molecule type" value="Genomic_DNA"/>
</dbReference>
<dbReference type="NCBIfam" id="NF009977">
    <property type="entry name" value="PRK13442.1"/>
    <property type="match status" value="1"/>
</dbReference>
<reference evidence="11 12" key="1">
    <citation type="submission" date="2016-07" db="EMBL/GenBank/DDBJ databases">
        <title>High microdiversification within the ubiquitous acI lineage of Actinobacteria.</title>
        <authorList>
            <person name="Neuenschwander S.M."/>
            <person name="Salcher M."/>
            <person name="Ghai R."/>
            <person name="Pernthaler J."/>
        </authorList>
    </citation>
    <scope>NUCLEOTIDE SEQUENCE [LARGE SCALE GENOMIC DNA]</scope>
    <source>
        <strain evidence="11">MMS-VB-114</strain>
    </source>
</reference>
<dbReference type="PANTHER" id="PTHR13822:SF10">
    <property type="entry name" value="ATP SYNTHASE EPSILON CHAIN, CHLOROPLASTIC"/>
    <property type="match status" value="1"/>
</dbReference>
<dbReference type="SUPFAM" id="SSF51344">
    <property type="entry name" value="Epsilon subunit of F1F0-ATP synthase N-terminal domain"/>
    <property type="match status" value="1"/>
</dbReference>
<evidence type="ECO:0000256" key="9">
    <source>
        <dbReference type="RuleBase" id="RU003656"/>
    </source>
</evidence>
<protein>
    <recommendedName>
        <fullName evidence="8">ATP synthase epsilon chain</fullName>
    </recommendedName>
    <alternativeName>
        <fullName evidence="8">ATP synthase F1 sector epsilon subunit</fullName>
    </alternativeName>
    <alternativeName>
        <fullName evidence="8">F-ATPase epsilon subunit</fullName>
    </alternativeName>
</protein>
<dbReference type="Pfam" id="PF02823">
    <property type="entry name" value="ATP-synt_DE_N"/>
    <property type="match status" value="1"/>
</dbReference>
<dbReference type="Gene3D" id="2.60.15.10">
    <property type="entry name" value="F0F1 ATP synthase delta/epsilon subunit, N-terminal"/>
    <property type="match status" value="1"/>
</dbReference>
<keyword evidence="8" id="KW-0375">Hydrogen ion transport</keyword>
<keyword evidence="4 8" id="KW-0406">Ion transport</keyword>
<dbReference type="GO" id="GO:0005886">
    <property type="term" value="C:plasma membrane"/>
    <property type="evidence" value="ECO:0007669"/>
    <property type="project" value="UniProtKB-SubCell"/>
</dbReference>
<evidence type="ECO:0000313" key="12">
    <source>
        <dbReference type="Proteomes" id="UP000217221"/>
    </source>
</evidence>
<sequence>MPLNVELVSPQERVWSGQAKFISARTIEGDLGVLPDHAPLFGVLVDGVVRIDGVDGSSTEFSVHGGFISVSNNRVSILTESTDAKK</sequence>
<comment type="subunit">
    <text evidence="8 9">F-type ATPases have 2 components, CF(1) - the catalytic core - and CF(0) - the membrane proton channel. CF(1) has five subunits: alpha(3), beta(3), gamma(1), delta(1), epsilon(1). CF(0) has three main subunits: a, b and c.</text>
</comment>
<dbReference type="AlphaFoldDB" id="A0A249LG54"/>
<feature type="domain" description="ATP synthase F1 complex delta/epsilon subunit N-terminal" evidence="10">
    <location>
        <begin position="3"/>
        <end position="81"/>
    </location>
</feature>
<comment type="function">
    <text evidence="8">Produces ATP from ADP in the presence of a proton gradient across the membrane.</text>
</comment>
<evidence type="ECO:0000256" key="7">
    <source>
        <dbReference type="ARBA" id="ARBA00023310"/>
    </source>
</evidence>
<dbReference type="HAMAP" id="MF_00530">
    <property type="entry name" value="ATP_synth_epsil_bac"/>
    <property type="match status" value="1"/>
</dbReference>
<dbReference type="KEGG" id="plim:PHILAsVB114_05735"/>
<evidence type="ECO:0000256" key="4">
    <source>
        <dbReference type="ARBA" id="ARBA00023065"/>
    </source>
</evidence>
<evidence type="ECO:0000256" key="5">
    <source>
        <dbReference type="ARBA" id="ARBA00023136"/>
    </source>
</evidence>
<dbReference type="CDD" id="cd12152">
    <property type="entry name" value="F1-ATPase_delta"/>
    <property type="match status" value="1"/>
</dbReference>
<accession>A0A249LG54</accession>
<dbReference type="OrthoDB" id="9791445at2"/>
<keyword evidence="12" id="KW-1185">Reference proteome</keyword>
<keyword evidence="7 8" id="KW-0066">ATP synthesis</keyword>
<evidence type="ECO:0000259" key="10">
    <source>
        <dbReference type="Pfam" id="PF02823"/>
    </source>
</evidence>
<dbReference type="RefSeq" id="WP_095698414.1">
    <property type="nucleotide sequence ID" value="NZ_CP016782.1"/>
</dbReference>
<comment type="similarity">
    <text evidence="2 8 9">Belongs to the ATPase epsilon chain family.</text>
</comment>
<evidence type="ECO:0000256" key="1">
    <source>
        <dbReference type="ARBA" id="ARBA00004202"/>
    </source>
</evidence>
<evidence type="ECO:0000256" key="3">
    <source>
        <dbReference type="ARBA" id="ARBA00022448"/>
    </source>
</evidence>
<keyword evidence="3 8" id="KW-0813">Transport</keyword>
<evidence type="ECO:0000256" key="8">
    <source>
        <dbReference type="HAMAP-Rule" id="MF_00530"/>
    </source>
</evidence>
<name>A0A249LG54_9ACTN</name>
<dbReference type="GO" id="GO:0005524">
    <property type="term" value="F:ATP binding"/>
    <property type="evidence" value="ECO:0007669"/>
    <property type="project" value="UniProtKB-UniRule"/>
</dbReference>
<dbReference type="InterPro" id="IPR036771">
    <property type="entry name" value="ATPsynth_dsu/esu_N"/>
</dbReference>
<keyword evidence="5 8" id="KW-0472">Membrane</keyword>
<evidence type="ECO:0000256" key="6">
    <source>
        <dbReference type="ARBA" id="ARBA00023196"/>
    </source>
</evidence>
<dbReference type="NCBIfam" id="TIGR01216">
    <property type="entry name" value="ATP_synt_epsi"/>
    <property type="match status" value="1"/>
</dbReference>
<dbReference type="PANTHER" id="PTHR13822">
    <property type="entry name" value="ATP SYNTHASE DELTA/EPSILON CHAIN"/>
    <property type="match status" value="1"/>
</dbReference>
<evidence type="ECO:0000313" key="11">
    <source>
        <dbReference type="EMBL" id="ASY28108.1"/>
    </source>
</evidence>
<keyword evidence="6 8" id="KW-0139">CF(1)</keyword>